<dbReference type="HOGENOM" id="CLU_2749584_0_0_5"/>
<dbReference type="Proteomes" id="UP000008952">
    <property type="component" value="Unassembled WGS sequence"/>
</dbReference>
<reference evidence="1 2" key="1">
    <citation type="submission" date="2012-03" db="EMBL/GenBank/DDBJ databases">
        <title>The Genome Sequence of Bartonella tamiae Th239.</title>
        <authorList>
            <consortium name="The Broad Institute Genome Sequencing Platform"/>
            <consortium name="The Broad Institute Genome Sequencing Center for Infectious Disease"/>
            <person name="Feldgarden M."/>
            <person name="Kirby J."/>
            <person name="Kosoy M."/>
            <person name="Birtles R."/>
            <person name="Probert W.S."/>
            <person name="Chiaraviglio L."/>
            <person name="Young S.K."/>
            <person name="Zeng Q."/>
            <person name="Gargeya S."/>
            <person name="Fitzgerald M."/>
            <person name="Haas B."/>
            <person name="Abouelleil A."/>
            <person name="Alvarado L."/>
            <person name="Arachchi H.M."/>
            <person name="Berlin A."/>
            <person name="Chapman S.B."/>
            <person name="Gearin G."/>
            <person name="Goldberg J."/>
            <person name="Griggs A."/>
            <person name="Gujja S."/>
            <person name="Hansen M."/>
            <person name="Heiman D."/>
            <person name="Howarth C."/>
            <person name="Larimer J."/>
            <person name="Lui A."/>
            <person name="MacDonald P.J.P."/>
            <person name="McCowen C."/>
            <person name="Montmayeur A."/>
            <person name="Murphy C."/>
            <person name="Neiman D."/>
            <person name="Pearson M."/>
            <person name="Priest M."/>
            <person name="Roberts A."/>
            <person name="Saif S."/>
            <person name="Shea T."/>
            <person name="Sisk P."/>
            <person name="Stolte C."/>
            <person name="Sykes S."/>
            <person name="Wortman J."/>
            <person name="Nusbaum C."/>
            <person name="Birren B."/>
        </authorList>
    </citation>
    <scope>NUCLEOTIDE SEQUENCE [LARGE SCALE GENOMIC DNA]</scope>
    <source>
        <strain evidence="1 2">Th239</strain>
    </source>
</reference>
<dbReference type="AlphaFoldDB" id="J1K219"/>
<comment type="caution">
    <text evidence="1">The sequence shown here is derived from an EMBL/GenBank/DDBJ whole genome shotgun (WGS) entry which is preliminary data.</text>
</comment>
<sequence length="70" mass="8255">MAQKKEKLIARKSLINTHKIELIVQNKKRLFDIQNPKLPLWIKDHAMTSGGYPYAKKMDKKDYKTTLELL</sequence>
<dbReference type="eggNOG" id="COG2326">
    <property type="taxonomic scope" value="Bacteria"/>
</dbReference>
<name>J1K219_9HYPH</name>
<protein>
    <submittedName>
        <fullName evidence="1">Uncharacterized protein</fullName>
    </submittedName>
</protein>
<dbReference type="STRING" id="1094558.ME5_00467"/>
<proteinExistence type="predicted"/>
<dbReference type="Gene3D" id="3.40.50.300">
    <property type="entry name" value="P-loop containing nucleotide triphosphate hydrolases"/>
    <property type="match status" value="1"/>
</dbReference>
<organism evidence="1 2">
    <name type="scientific">Bartonella tamiae Th239</name>
    <dbReference type="NCBI Taxonomy" id="1094558"/>
    <lineage>
        <taxon>Bacteria</taxon>
        <taxon>Pseudomonadati</taxon>
        <taxon>Pseudomonadota</taxon>
        <taxon>Alphaproteobacteria</taxon>
        <taxon>Hyphomicrobiales</taxon>
        <taxon>Bartonellaceae</taxon>
        <taxon>Bartonella</taxon>
    </lineage>
</organism>
<dbReference type="PATRIC" id="fig|1094558.3.peg.516"/>
<dbReference type="EMBL" id="AIMB01000003">
    <property type="protein sequence ID" value="EJF91135.1"/>
    <property type="molecule type" value="Genomic_DNA"/>
</dbReference>
<dbReference type="InterPro" id="IPR027417">
    <property type="entry name" value="P-loop_NTPase"/>
</dbReference>
<accession>J1K219</accession>
<keyword evidence="2" id="KW-1185">Reference proteome</keyword>
<evidence type="ECO:0000313" key="1">
    <source>
        <dbReference type="EMBL" id="EJF91135.1"/>
    </source>
</evidence>
<evidence type="ECO:0000313" key="2">
    <source>
        <dbReference type="Proteomes" id="UP000008952"/>
    </source>
</evidence>
<gene>
    <name evidence="1" type="ORF">ME5_00467</name>
</gene>